<dbReference type="PANTHER" id="PTHR22916">
    <property type="entry name" value="GLYCOSYLTRANSFERASE"/>
    <property type="match status" value="1"/>
</dbReference>
<dbReference type="SUPFAM" id="SSF53448">
    <property type="entry name" value="Nucleotide-diphospho-sugar transferases"/>
    <property type="match status" value="1"/>
</dbReference>
<gene>
    <name evidence="2" type="ORF">DXD04_16300</name>
</gene>
<accession>A0A3E4MJY2</accession>
<dbReference type="AlphaFoldDB" id="A0A3E4MJY2"/>
<feature type="domain" description="Glycosyltransferase 2-like" evidence="1">
    <location>
        <begin position="4"/>
        <end position="130"/>
    </location>
</feature>
<dbReference type="Pfam" id="PF00535">
    <property type="entry name" value="Glycos_transf_2"/>
    <property type="match status" value="1"/>
</dbReference>
<dbReference type="GO" id="GO:0016758">
    <property type="term" value="F:hexosyltransferase activity"/>
    <property type="evidence" value="ECO:0007669"/>
    <property type="project" value="UniProtKB-ARBA"/>
</dbReference>
<dbReference type="RefSeq" id="WP_117674179.1">
    <property type="nucleotide sequence ID" value="NZ_CABOGR010000055.1"/>
</dbReference>
<sequence length="266" mass="30954">MKITIITINYNNLNGLRQTINSVIKQTYQEKEYIIIDGGSTDGCKQLIEEKKQYIDYSVSEKDKGLYNAMNKGIQKSTGDYLIFMNSGDIFFDKNVLSEIFENKNYTSDILYGSTVYNYLQGGIVRQPRNLKIMSHELPFCHQSCFIKGNLMRKYQYDESYRFIADYAFFYKCYKEGKTFELIPKIISIYDTKGVSANKSYAKSIYLERCKITHVKPNILGFMKPIIIQNIKKTIKAFLPERFIDILMNRPIASNSCKPLSNIKQF</sequence>
<keyword evidence="3" id="KW-1185">Reference proteome</keyword>
<name>A0A3E4MJY2_9BACT</name>
<dbReference type="CDD" id="cd06433">
    <property type="entry name" value="GT_2_WfgS_like"/>
    <property type="match status" value="1"/>
</dbReference>
<organism evidence="2 3">
    <name type="scientific">Phocaeicola plebeius</name>
    <dbReference type="NCBI Taxonomy" id="310297"/>
    <lineage>
        <taxon>Bacteria</taxon>
        <taxon>Pseudomonadati</taxon>
        <taxon>Bacteroidota</taxon>
        <taxon>Bacteroidia</taxon>
        <taxon>Bacteroidales</taxon>
        <taxon>Bacteroidaceae</taxon>
        <taxon>Phocaeicola</taxon>
    </lineage>
</organism>
<evidence type="ECO:0000259" key="1">
    <source>
        <dbReference type="Pfam" id="PF00535"/>
    </source>
</evidence>
<dbReference type="Gene3D" id="3.90.550.10">
    <property type="entry name" value="Spore Coat Polysaccharide Biosynthesis Protein SpsA, Chain A"/>
    <property type="match status" value="1"/>
</dbReference>
<proteinExistence type="predicted"/>
<keyword evidence="2" id="KW-0808">Transferase</keyword>
<dbReference type="Proteomes" id="UP000260862">
    <property type="component" value="Unassembled WGS sequence"/>
</dbReference>
<reference evidence="2 3" key="1">
    <citation type="submission" date="2018-08" db="EMBL/GenBank/DDBJ databases">
        <title>A genome reference for cultivated species of the human gut microbiota.</title>
        <authorList>
            <person name="Zou Y."/>
            <person name="Xue W."/>
            <person name="Luo G."/>
        </authorList>
    </citation>
    <scope>NUCLEOTIDE SEQUENCE [LARGE SCALE GENOMIC DNA]</scope>
    <source>
        <strain evidence="2 3">TF10-3AC</strain>
    </source>
</reference>
<dbReference type="InterPro" id="IPR029044">
    <property type="entry name" value="Nucleotide-diphossugar_trans"/>
</dbReference>
<comment type="caution">
    <text evidence="2">The sequence shown here is derived from an EMBL/GenBank/DDBJ whole genome shotgun (WGS) entry which is preliminary data.</text>
</comment>
<dbReference type="InterPro" id="IPR001173">
    <property type="entry name" value="Glyco_trans_2-like"/>
</dbReference>
<evidence type="ECO:0000313" key="2">
    <source>
        <dbReference type="EMBL" id="RGK49980.1"/>
    </source>
</evidence>
<evidence type="ECO:0000313" key="3">
    <source>
        <dbReference type="Proteomes" id="UP000260862"/>
    </source>
</evidence>
<dbReference type="EMBL" id="QSQT01000055">
    <property type="protein sequence ID" value="RGK49980.1"/>
    <property type="molecule type" value="Genomic_DNA"/>
</dbReference>
<dbReference type="PANTHER" id="PTHR22916:SF67">
    <property type="entry name" value="COLANIC ACID BIOSYNTHESIS GLYCOSYL TRANSFERASE WCAE-RELATED"/>
    <property type="match status" value="1"/>
</dbReference>
<protein>
    <submittedName>
        <fullName evidence="2">Glycosyltransferase</fullName>
    </submittedName>
</protein>